<reference evidence="11" key="2">
    <citation type="submission" date="2015-06" db="UniProtKB">
        <authorList>
            <consortium name="EnsemblMetazoa"/>
        </authorList>
    </citation>
    <scope>IDENTIFICATION</scope>
</reference>
<keyword evidence="4 10" id="KW-0072">Autophagy</keyword>
<dbReference type="Proteomes" id="UP000015104">
    <property type="component" value="Unassembled WGS sequence"/>
</dbReference>
<dbReference type="GO" id="GO:0016236">
    <property type="term" value="P:macroautophagy"/>
    <property type="evidence" value="ECO:0007669"/>
    <property type="project" value="UniProtKB-ARBA"/>
</dbReference>
<dbReference type="InterPro" id="IPR029071">
    <property type="entry name" value="Ubiquitin-like_domsf"/>
</dbReference>
<evidence type="ECO:0000256" key="3">
    <source>
        <dbReference type="ARBA" id="ARBA00022490"/>
    </source>
</evidence>
<proteinExistence type="inferred from homology"/>
<dbReference type="GO" id="GO:0005776">
    <property type="term" value="C:autophagosome"/>
    <property type="evidence" value="ECO:0007669"/>
    <property type="project" value="UniProtKB-SubCell"/>
</dbReference>
<evidence type="ECO:0000256" key="10">
    <source>
        <dbReference type="RuleBase" id="RU004384"/>
    </source>
</evidence>
<evidence type="ECO:0000256" key="2">
    <source>
        <dbReference type="ARBA" id="ARBA00007293"/>
    </source>
</evidence>
<keyword evidence="3" id="KW-0963">Cytoplasm</keyword>
<evidence type="ECO:0000256" key="5">
    <source>
        <dbReference type="ARBA" id="ARBA00023136"/>
    </source>
</evidence>
<evidence type="ECO:0000256" key="9">
    <source>
        <dbReference type="PIRSR" id="PIRSR604241-50"/>
    </source>
</evidence>
<evidence type="ECO:0000313" key="11">
    <source>
        <dbReference type="EnsemblMetazoa" id="tetur28g01020.1"/>
    </source>
</evidence>
<dbReference type="GO" id="GO:0031410">
    <property type="term" value="C:cytoplasmic vesicle"/>
    <property type="evidence" value="ECO:0007669"/>
    <property type="project" value="UniProtKB-KW"/>
</dbReference>
<dbReference type="Pfam" id="PF02991">
    <property type="entry name" value="ATG8"/>
    <property type="match status" value="1"/>
</dbReference>
<evidence type="ECO:0008006" key="13">
    <source>
        <dbReference type="Google" id="ProtNLM"/>
    </source>
</evidence>
<keyword evidence="12" id="KW-1185">Reference proteome</keyword>
<dbReference type="EnsemblMetazoa" id="tetur28g01020.1">
    <property type="protein sequence ID" value="tetur28g01020.1"/>
    <property type="gene ID" value="tetur28g01020"/>
</dbReference>
<protein>
    <recommendedName>
        <fullName evidence="13">Autophagy-related protein</fullName>
    </recommendedName>
</protein>
<reference evidence="12" key="1">
    <citation type="submission" date="2011-08" db="EMBL/GenBank/DDBJ databases">
        <authorList>
            <person name="Rombauts S."/>
        </authorList>
    </citation>
    <scope>NUCLEOTIDE SEQUENCE</scope>
    <source>
        <strain evidence="12">London</strain>
    </source>
</reference>
<dbReference type="STRING" id="32264.T1KZB4"/>
<name>T1KZB4_TETUR</name>
<sequence length="127" mass="14802">MRNSSTGSYYKERKDFAARKTECETLKAKYENKIPVIIERYNKERHLNLMEKTKFLVPGDLYVSKLLMIIRDKVRVNENQAIYLVADNKTILTMTKTMAEVYQEHKDEDGFVYITYASQSVFGANSA</sequence>
<accession>T1KZB4</accession>
<comment type="similarity">
    <text evidence="2 10">Belongs to the ATG8 family.</text>
</comment>
<evidence type="ECO:0000256" key="8">
    <source>
        <dbReference type="ARBA" id="ARBA00037868"/>
    </source>
</evidence>
<dbReference type="Gene3D" id="3.10.20.90">
    <property type="entry name" value="Phosphatidylinositol 3-kinase Catalytic Subunit, Chain A, domain 1"/>
    <property type="match status" value="1"/>
</dbReference>
<keyword evidence="5" id="KW-0472">Membrane</keyword>
<evidence type="ECO:0000256" key="1">
    <source>
        <dbReference type="ARBA" id="ARBA00004419"/>
    </source>
</evidence>
<dbReference type="InterPro" id="IPR004241">
    <property type="entry name" value="Atg8-like"/>
</dbReference>
<evidence type="ECO:0000313" key="12">
    <source>
        <dbReference type="Proteomes" id="UP000015104"/>
    </source>
</evidence>
<evidence type="ECO:0000256" key="4">
    <source>
        <dbReference type="ARBA" id="ARBA00023006"/>
    </source>
</evidence>
<evidence type="ECO:0000256" key="6">
    <source>
        <dbReference type="ARBA" id="ARBA00023288"/>
    </source>
</evidence>
<comment type="subcellular location">
    <subcellularLocation>
        <location evidence="1">Cytoplasmic vesicle</location>
        <location evidence="1">Autophagosome</location>
    </subcellularLocation>
    <subcellularLocation>
        <location evidence="8">Endomembrane system</location>
        <topology evidence="8">Lipid-anchor</topology>
    </subcellularLocation>
</comment>
<keyword evidence="7" id="KW-0968">Cytoplasmic vesicle</keyword>
<dbReference type="HOGENOM" id="CLU_119276_1_1_1"/>
<organism evidence="11 12">
    <name type="scientific">Tetranychus urticae</name>
    <name type="common">Two-spotted spider mite</name>
    <dbReference type="NCBI Taxonomy" id="32264"/>
    <lineage>
        <taxon>Eukaryota</taxon>
        <taxon>Metazoa</taxon>
        <taxon>Ecdysozoa</taxon>
        <taxon>Arthropoda</taxon>
        <taxon>Chelicerata</taxon>
        <taxon>Arachnida</taxon>
        <taxon>Acari</taxon>
        <taxon>Acariformes</taxon>
        <taxon>Trombidiformes</taxon>
        <taxon>Prostigmata</taxon>
        <taxon>Eleutherengona</taxon>
        <taxon>Raphignathae</taxon>
        <taxon>Tetranychoidea</taxon>
        <taxon>Tetranychidae</taxon>
        <taxon>Tetranychus</taxon>
    </lineage>
</organism>
<dbReference type="eggNOG" id="KOG1654">
    <property type="taxonomic scope" value="Eukaryota"/>
</dbReference>
<dbReference type="SUPFAM" id="SSF54236">
    <property type="entry name" value="Ubiquitin-like"/>
    <property type="match status" value="1"/>
</dbReference>
<dbReference type="AlphaFoldDB" id="T1KZB4"/>
<dbReference type="GO" id="GO:0006950">
    <property type="term" value="P:response to stress"/>
    <property type="evidence" value="ECO:0007669"/>
    <property type="project" value="UniProtKB-ARBA"/>
</dbReference>
<dbReference type="FunFam" id="3.10.20.90:FF:000149">
    <property type="entry name" value="microtubule-associated proteins 1A/1B light chain 3C"/>
    <property type="match status" value="1"/>
</dbReference>
<dbReference type="PANTHER" id="PTHR10969">
    <property type="entry name" value="MICROTUBULE-ASSOCIATED PROTEINS 1A/1B LIGHT CHAIN 3-RELATED"/>
    <property type="match status" value="1"/>
</dbReference>
<feature type="lipid moiety-binding region" description="Phosphatidylserine amidated glycine; alternate" evidence="9">
    <location>
        <position position="123"/>
    </location>
</feature>
<dbReference type="EMBL" id="CAEY01000737">
    <property type="status" value="NOT_ANNOTATED_CDS"/>
    <property type="molecule type" value="Genomic_DNA"/>
</dbReference>
<evidence type="ECO:0000256" key="7">
    <source>
        <dbReference type="ARBA" id="ARBA00023329"/>
    </source>
</evidence>
<keyword evidence="6 9" id="KW-0449">Lipoprotein</keyword>
<dbReference type="GO" id="GO:0012505">
    <property type="term" value="C:endomembrane system"/>
    <property type="evidence" value="ECO:0007669"/>
    <property type="project" value="UniProtKB-SubCell"/>
</dbReference>